<name>A0A392Q1R5_9FABA</name>
<dbReference type="GO" id="GO:0016829">
    <property type="term" value="F:lyase activity"/>
    <property type="evidence" value="ECO:0007669"/>
    <property type="project" value="UniProtKB-KW"/>
</dbReference>
<dbReference type="InterPro" id="IPR029068">
    <property type="entry name" value="Glyas_Bleomycin-R_OHBP_Dase"/>
</dbReference>
<comment type="caution">
    <text evidence="1">The sequence shown here is derived from an EMBL/GenBank/DDBJ whole genome shotgun (WGS) entry which is preliminary data.</text>
</comment>
<protein>
    <submittedName>
        <fullName evidence="1">Lactoylglutathione lyase</fullName>
    </submittedName>
</protein>
<organism evidence="1 2">
    <name type="scientific">Trifolium medium</name>
    <dbReference type="NCBI Taxonomy" id="97028"/>
    <lineage>
        <taxon>Eukaryota</taxon>
        <taxon>Viridiplantae</taxon>
        <taxon>Streptophyta</taxon>
        <taxon>Embryophyta</taxon>
        <taxon>Tracheophyta</taxon>
        <taxon>Spermatophyta</taxon>
        <taxon>Magnoliopsida</taxon>
        <taxon>eudicotyledons</taxon>
        <taxon>Gunneridae</taxon>
        <taxon>Pentapetalae</taxon>
        <taxon>rosids</taxon>
        <taxon>fabids</taxon>
        <taxon>Fabales</taxon>
        <taxon>Fabaceae</taxon>
        <taxon>Papilionoideae</taxon>
        <taxon>50 kb inversion clade</taxon>
        <taxon>NPAAA clade</taxon>
        <taxon>Hologalegina</taxon>
        <taxon>IRL clade</taxon>
        <taxon>Trifolieae</taxon>
        <taxon>Trifolium</taxon>
    </lineage>
</organism>
<proteinExistence type="predicted"/>
<dbReference type="Proteomes" id="UP000265520">
    <property type="component" value="Unassembled WGS sequence"/>
</dbReference>
<accession>A0A392Q1R5</accession>
<dbReference type="AlphaFoldDB" id="A0A392Q1R5"/>
<reference evidence="1 2" key="1">
    <citation type="journal article" date="2018" name="Front. Plant Sci.">
        <title>Red Clover (Trifolium pratense) and Zigzag Clover (T. medium) - A Picture of Genomic Similarities and Differences.</title>
        <authorList>
            <person name="Dluhosova J."/>
            <person name="Istvanek J."/>
            <person name="Nedelnik J."/>
            <person name="Repkova J."/>
        </authorList>
    </citation>
    <scope>NUCLEOTIDE SEQUENCE [LARGE SCALE GENOMIC DNA]</scope>
    <source>
        <strain evidence="2">cv. 10/8</strain>
        <tissue evidence="1">Leaf</tissue>
    </source>
</reference>
<sequence length="29" mass="3530">MAESDWPKKDNRRFLHVVYRVGDLERAIK</sequence>
<evidence type="ECO:0000313" key="2">
    <source>
        <dbReference type="Proteomes" id="UP000265520"/>
    </source>
</evidence>
<keyword evidence="2" id="KW-1185">Reference proteome</keyword>
<dbReference type="Gene3D" id="3.10.180.10">
    <property type="entry name" value="2,3-Dihydroxybiphenyl 1,2-Dioxygenase, domain 1"/>
    <property type="match status" value="1"/>
</dbReference>
<evidence type="ECO:0000313" key="1">
    <source>
        <dbReference type="EMBL" id="MCI17650.1"/>
    </source>
</evidence>
<dbReference type="EMBL" id="LXQA010106403">
    <property type="protein sequence ID" value="MCI17650.1"/>
    <property type="molecule type" value="Genomic_DNA"/>
</dbReference>
<keyword evidence="1" id="KW-0456">Lyase</keyword>